<proteinExistence type="predicted"/>
<dbReference type="SUPFAM" id="SSF103256">
    <property type="entry name" value="Hypothetical protein TM0160"/>
    <property type="match status" value="1"/>
</dbReference>
<reference evidence="2" key="1">
    <citation type="journal article" date="2020" name="mSystems">
        <title>Genome- and Community-Level Interaction Insights into Carbon Utilization and Element Cycling Functions of Hydrothermarchaeota in Hydrothermal Sediment.</title>
        <authorList>
            <person name="Zhou Z."/>
            <person name="Liu Y."/>
            <person name="Xu W."/>
            <person name="Pan J."/>
            <person name="Luo Z.H."/>
            <person name="Li M."/>
        </authorList>
    </citation>
    <scope>NUCLEOTIDE SEQUENCE [LARGE SCALE GENOMIC DNA]</scope>
    <source>
        <strain evidence="2">SpSt-774</strain>
    </source>
</reference>
<gene>
    <name evidence="2" type="ORF">ENV60_00745</name>
</gene>
<accession>A0A7C4X7V0</accession>
<comment type="caution">
    <text evidence="2">The sequence shown here is derived from an EMBL/GenBank/DDBJ whole genome shotgun (WGS) entry which is preliminary data.</text>
</comment>
<dbReference type="AlphaFoldDB" id="A0A7C4X7V0"/>
<feature type="domain" description="BFN" evidence="1">
    <location>
        <begin position="1"/>
        <end position="132"/>
    </location>
</feature>
<dbReference type="Pfam" id="PF02577">
    <property type="entry name" value="BFN_dom"/>
    <property type="match status" value="1"/>
</dbReference>
<dbReference type="GO" id="GO:0004518">
    <property type="term" value="F:nuclease activity"/>
    <property type="evidence" value="ECO:0007669"/>
    <property type="project" value="InterPro"/>
</dbReference>
<organism evidence="2">
    <name type="scientific">candidate division WOR-3 bacterium</name>
    <dbReference type="NCBI Taxonomy" id="2052148"/>
    <lineage>
        <taxon>Bacteria</taxon>
        <taxon>Bacteria division WOR-3</taxon>
    </lineage>
</organism>
<dbReference type="PANTHER" id="PTHR15160:SF1">
    <property type="entry name" value="VON HIPPEL-LINDAU DISEASE TUMOR SUPPRESSOR"/>
    <property type="match status" value="1"/>
</dbReference>
<dbReference type="InterPro" id="IPR003729">
    <property type="entry name" value="Bi_nuclease_dom"/>
</dbReference>
<evidence type="ECO:0000313" key="2">
    <source>
        <dbReference type="EMBL" id="HGV96812.1"/>
    </source>
</evidence>
<dbReference type="EMBL" id="DTGZ01000012">
    <property type="protein sequence ID" value="HGV96812.1"/>
    <property type="molecule type" value="Genomic_DNA"/>
</dbReference>
<dbReference type="Gene3D" id="3.10.690.10">
    <property type="entry name" value="Bifunctional nuclease domain"/>
    <property type="match status" value="1"/>
</dbReference>
<protein>
    <submittedName>
        <fullName evidence="2">Bifunctional nuclease family protein</fullName>
    </submittedName>
</protein>
<dbReference type="InterPro" id="IPR036104">
    <property type="entry name" value="BFN_sf"/>
</dbReference>
<dbReference type="PROSITE" id="PS51658">
    <property type="entry name" value="BFN"/>
    <property type="match status" value="1"/>
</dbReference>
<evidence type="ECO:0000259" key="1">
    <source>
        <dbReference type="PROSITE" id="PS51658"/>
    </source>
</evidence>
<sequence>MLEVFVSGVVEDQQWHNYVVLLKEKHGERTLPIWIGDNEAIAIAVSLEGIKPPRPLTHDLLKLVIDAFQGKIVKIVICDLKDETYFAKIYLESDGKLFGIDARPSDSIALALRCNATIYVSEEIMNKNGLVLKGDKTEDEIKRRLRETKPEEFGTFEIK</sequence>
<dbReference type="PANTHER" id="PTHR15160">
    <property type="entry name" value="VON HIPPEL-LINDAU PROTEIN"/>
    <property type="match status" value="1"/>
</dbReference>
<name>A0A7C4X7V0_UNCW3</name>